<accession>A0A147HZA7</accession>
<evidence type="ECO:0000256" key="2">
    <source>
        <dbReference type="ARBA" id="ARBA00023015"/>
    </source>
</evidence>
<dbReference type="PANTHER" id="PTHR30055:SF175">
    <property type="entry name" value="HTH-TYPE TRANSCRIPTIONAL REPRESSOR KSTR2"/>
    <property type="match status" value="1"/>
</dbReference>
<dbReference type="GO" id="GO:0000976">
    <property type="term" value="F:transcription cis-regulatory region binding"/>
    <property type="evidence" value="ECO:0007669"/>
    <property type="project" value="TreeGrafter"/>
</dbReference>
<evidence type="ECO:0000259" key="6">
    <source>
        <dbReference type="PROSITE" id="PS50977"/>
    </source>
</evidence>
<comment type="caution">
    <text evidence="7">The sequence shown here is derived from an EMBL/GenBank/DDBJ whole genome shotgun (WGS) entry which is preliminary data.</text>
</comment>
<feature type="DNA-binding region" description="H-T-H motif" evidence="5">
    <location>
        <begin position="47"/>
        <end position="66"/>
    </location>
</feature>
<dbReference type="RefSeq" id="WP_058756356.1">
    <property type="nucleotide sequence ID" value="NZ_LDTB01000055.1"/>
</dbReference>
<dbReference type="InterPro" id="IPR009057">
    <property type="entry name" value="Homeodomain-like_sf"/>
</dbReference>
<dbReference type="InterPro" id="IPR041490">
    <property type="entry name" value="KstR2_TetR_C"/>
</dbReference>
<dbReference type="SUPFAM" id="SSF46689">
    <property type="entry name" value="Homeodomain-like"/>
    <property type="match status" value="1"/>
</dbReference>
<keyword evidence="1" id="KW-0678">Repressor</keyword>
<dbReference type="PRINTS" id="PR00455">
    <property type="entry name" value="HTHTETR"/>
</dbReference>
<keyword evidence="2" id="KW-0805">Transcription regulation</keyword>
<reference evidence="7 8" key="1">
    <citation type="journal article" date="2016" name="Front. Microbiol.">
        <title>Genomic Resource of Rice Seed Associated Bacteria.</title>
        <authorList>
            <person name="Midha S."/>
            <person name="Bansal K."/>
            <person name="Sharma S."/>
            <person name="Kumar N."/>
            <person name="Patil P.P."/>
            <person name="Chaudhry V."/>
            <person name="Patil P.B."/>
        </authorList>
    </citation>
    <scope>NUCLEOTIDE SEQUENCE [LARGE SCALE GENOMIC DNA]</scope>
    <source>
        <strain evidence="7 8">NS334</strain>
    </source>
</reference>
<dbReference type="SUPFAM" id="SSF48498">
    <property type="entry name" value="Tetracyclin repressor-like, C-terminal domain"/>
    <property type="match status" value="1"/>
</dbReference>
<dbReference type="GO" id="GO:0003700">
    <property type="term" value="F:DNA-binding transcription factor activity"/>
    <property type="evidence" value="ECO:0007669"/>
    <property type="project" value="TreeGrafter"/>
</dbReference>
<dbReference type="Proteomes" id="UP000074310">
    <property type="component" value="Unassembled WGS sequence"/>
</dbReference>
<dbReference type="Gene3D" id="1.10.10.60">
    <property type="entry name" value="Homeodomain-like"/>
    <property type="match status" value="1"/>
</dbReference>
<dbReference type="EMBL" id="LDTB01000055">
    <property type="protein sequence ID" value="KTT70288.1"/>
    <property type="molecule type" value="Genomic_DNA"/>
</dbReference>
<dbReference type="OrthoDB" id="9779746at2"/>
<evidence type="ECO:0000256" key="4">
    <source>
        <dbReference type="ARBA" id="ARBA00023163"/>
    </source>
</evidence>
<sequence>MAKTMPAEPPSPFPDRAQRLASRAAKRDALLLAAVRMFNEHGFHATSLDDVAASLGVSKPTIYHHLGNKDQVLLECVSIGLGQLREAAAVAAAEPGRGIDRLRDFLIRYARINMDDFGRCVIRTGDEALSPDSAARFRSLKREIDDALRDLIAAGIADGSVVADDPKLLAFALAGALNWPARWFVPGGTLGATEVAERMVAMLIEGVAPR</sequence>
<protein>
    <submittedName>
        <fullName evidence="7">TetR family transcriptional regulator</fullName>
    </submittedName>
</protein>
<dbReference type="InterPro" id="IPR001647">
    <property type="entry name" value="HTH_TetR"/>
</dbReference>
<evidence type="ECO:0000313" key="7">
    <source>
        <dbReference type="EMBL" id="KTT70288.1"/>
    </source>
</evidence>
<evidence type="ECO:0000313" key="8">
    <source>
        <dbReference type="Proteomes" id="UP000074310"/>
    </source>
</evidence>
<evidence type="ECO:0000256" key="3">
    <source>
        <dbReference type="ARBA" id="ARBA00023125"/>
    </source>
</evidence>
<gene>
    <name evidence="7" type="ORF">NS334_12860</name>
</gene>
<proteinExistence type="predicted"/>
<dbReference type="Gene3D" id="1.10.357.10">
    <property type="entry name" value="Tetracycline Repressor, domain 2"/>
    <property type="match status" value="1"/>
</dbReference>
<dbReference type="PATRIC" id="fig|869719.3.peg.2556"/>
<dbReference type="Pfam" id="PF00440">
    <property type="entry name" value="TetR_N"/>
    <property type="match status" value="1"/>
</dbReference>
<dbReference type="PANTHER" id="PTHR30055">
    <property type="entry name" value="HTH-TYPE TRANSCRIPTIONAL REGULATOR RUTR"/>
    <property type="match status" value="1"/>
</dbReference>
<evidence type="ECO:0000256" key="1">
    <source>
        <dbReference type="ARBA" id="ARBA00022491"/>
    </source>
</evidence>
<name>A0A147HZA7_9SPHN</name>
<keyword evidence="3 5" id="KW-0238">DNA-binding</keyword>
<evidence type="ECO:0000256" key="5">
    <source>
        <dbReference type="PROSITE-ProRule" id="PRU00335"/>
    </source>
</evidence>
<keyword evidence="8" id="KW-1185">Reference proteome</keyword>
<dbReference type="InterPro" id="IPR036271">
    <property type="entry name" value="Tet_transcr_reg_TetR-rel_C_sf"/>
</dbReference>
<keyword evidence="4" id="KW-0804">Transcription</keyword>
<dbReference type="Pfam" id="PF17932">
    <property type="entry name" value="TetR_C_24"/>
    <property type="match status" value="1"/>
</dbReference>
<organism evidence="7 8">
    <name type="scientific">Sphingomonas endophytica</name>
    <dbReference type="NCBI Taxonomy" id="869719"/>
    <lineage>
        <taxon>Bacteria</taxon>
        <taxon>Pseudomonadati</taxon>
        <taxon>Pseudomonadota</taxon>
        <taxon>Alphaproteobacteria</taxon>
        <taxon>Sphingomonadales</taxon>
        <taxon>Sphingomonadaceae</taxon>
        <taxon>Sphingomonas</taxon>
    </lineage>
</organism>
<feature type="domain" description="HTH tetR-type" evidence="6">
    <location>
        <begin position="24"/>
        <end position="84"/>
    </location>
</feature>
<dbReference type="AlphaFoldDB" id="A0A147HZA7"/>
<dbReference type="InterPro" id="IPR050109">
    <property type="entry name" value="HTH-type_TetR-like_transc_reg"/>
</dbReference>
<dbReference type="PROSITE" id="PS50977">
    <property type="entry name" value="HTH_TETR_2"/>
    <property type="match status" value="1"/>
</dbReference>